<sequence length="2357" mass="265668">MNQASEKPVLFFDIDNCLYSRNDKVLEHMSRNIDDYFKKHLGLSPDDAERLHMDYSQQYGQAIEGLVRHHQIDALEYNAKVDDAVPLDDLIKPNAQLRQFLEDIDTSKVRLWLLTNAYVNHGKRVVRLLGVDDLFEGLTYCDYSQVPFVCKPHKEMFMKAMREAGVSDVSRCHFIDDSQKNCVGAKDAGWIAIHFVEEGLPVPDTPASQHQIRHLEELRSLYPDFFRAFTLGHLTNPSSSNFNQNGAKILQYRAIWIQGNNFDDVKISGVAARDWNDRSVDSIVTVNPNARYDDRQVDDDGFPIEDDDDHEPDVQISIVNLFRPNPPPEWRWGFLFHDACWSLLNLEQKVDLGDLFRLCVSSPLGPDLLLNFGHDYGDVSERDYEGAIEVLVSHYRSAKEAEEMLRTNPLEIPALKKAITFSARMQQDAFQSILDRSNLSADKDVFNYLPPEILERIVTFLPSPDVHSLRLASRVFATLSLSERFWISRLTEGHEFDYLPEVFATPPASWRALYLSLHIWASDNMGMGNRKRVWPLVKGFHKTLRQMKDVDCLGNLINTMFEPEAPKFMPKRGSLITAERHLFAPGAHFMGGSRVLRARSAEFPQHLKVMLMSVSFVDTPDGPFISGLMFVGADGVFESLGYTHKSQMEHITLHQDQCVKGFEVALGTCGFRAIAAITQDGTTSSWAGDPADYPRRRLTDVEGISLIVARFDALKLVSLSRDRVTKELQEPRDRLLWHPEIPSPDLFLDGVRPLDEKASSKVPIMTVFFGENDGRYIRQMTSISTHIFDWCHVDRLNFEFMDDSIERCLGDVEYEIEQSDRPPIRFPDHGNSTGHFEIDGGGGEEIESFEVQFDEQIIFGLKFNLNTNRTELVSNGDKPFDVPWTKVTPRGKKIIGMFSQGAKNRWGVSFILPLFCEIWISGGQAFFISDGRPQKFFDFSRKLYAAAGYPIALEEVTKIPFFMMQALASTAEWVYWIMTLGYIKPDLVPICSLVYLVLLPFTMRLHQSLATLWVLFSLSSADPWCIDGGYTTQSNNWIVTCGYKETGGTIFDTLNQNTLTQCVSLCDSITGCASVAYDNMSGQCQLFSKTGTLQVYSGGAVVAKVVGSPTSSASSTSSSDQSSTSTSDSPSTSTSEIFSTSSSDTPSSSTPSARSTSSSAAACPTSYYTGSQNTWEILCDHTVAGDNFAAQTPTFNVGDCAALCDSTLGYLHRVSIFVIILDGININNNLDVFKFSVIGSSNINILNNFHIFNILFNLEVIRKSNIDLFNLFFNNLFHNLFNSFFNILNLLNNFNVFSIFFNLRVIRNSNINVFNIFFNIFRTTNNLHIIRIVNNPDVFTFNILDNLNLSIIRKSNINISSNFIFIYFYFFGILNVLDTLRIVIINNILNNVDIFNTINVINGAVGIGNFNIPQLSIRSISNIRAYNIHNIYLTYLTYNIHNTALHNGIYISHIYCTIKTSTPSNPATTSIQSSTSFTLSSTITSSTSSSPGTPSNAPIVKGYAYDGCLGSRDNYPSFTLVATESDMTVKRCIEMSAESRYVGLYEQSCYRADSINGTEFVSNCFFVIFVILFFPFFLFTFFFTSHIFFVYYPYFLLVSKFPLFLLFIYKSRYININGKFFAKACGLHGENTVTLTVPKAACQSTGYPLAQLPPGWIGGYETDSNGNRYVVAKPTPGLQKDFQPYFSIPVEGSRVSPPPNQATGKPSIPNESSTEPSNNNQPPSAKDEGSHQDIPGSQHGTPPEHGIPLNASHPEAPEGNQQGSDSSSGSESQTLTTPAPQPDMLMNSSGSYQGPGKRPGSEASNGSGHGEPDNSQKDSENLTDSEKEILTMSTSEPDMGFGTEVYENSGISEVNPVFTVHSHNPRRCHLVYNQSFGFSTDRLFRQARWKTIQKYPYDRQHQHMVSLKDPAQHGTHYREARQFDTCYALPIMNLMENPRVLGLTREGLSDQALTATLPHRLLMAALNKITQDAFARVSFPSFPGNGCNWNCHLQEGRKERRQWTQYRLRTSGGRDMSIFRCQSHVARLDYGRHYTLGMLLTFMATIRNQDGKMQISGVFLRSYLDNLPGISLGVPLIVSVEMMEDGKPHADPWFRHPLPCVEWMDRDTNKWYKAVVSHKDLLFPIEGEPATVSAAWRKATTIAQFFKNRRYSNPPPYPLETMRPNIRTLNYDHMKQVISFSQVQEQPARPPPAQVSFMDNYREMLRAIQTQWPQATLGRKPQIKFFGTNDSACANCRVRMIFFSKDIGGCAKREEFLVAEGEDEADKIRIGSCKVCWKYWRRPCIWVPLSLGRVPGEPVDKRRPVYPPEYRGMVPAYNKDPIPVEIRAPMSMEDYYNLLNDDQENGGEQEDAMVDGD</sequence>
<keyword evidence="5" id="KW-1185">Reference proteome</keyword>
<feature type="compositionally biased region" description="Low complexity" evidence="1">
    <location>
        <begin position="1759"/>
        <end position="1773"/>
    </location>
</feature>
<feature type="compositionally biased region" description="Low complexity" evidence="1">
    <location>
        <begin position="1706"/>
        <end position="1724"/>
    </location>
</feature>
<dbReference type="SMART" id="SM00256">
    <property type="entry name" value="FBOX"/>
    <property type="match status" value="1"/>
</dbReference>
<feature type="domain" description="F-box" evidence="3">
    <location>
        <begin position="443"/>
        <end position="489"/>
    </location>
</feature>
<dbReference type="SFLD" id="SFLDG01132">
    <property type="entry name" value="C1.5.3:_5'-Nucleotidase_Like"/>
    <property type="match status" value="1"/>
</dbReference>
<dbReference type="InterPro" id="IPR052791">
    <property type="entry name" value="SSM1_domain"/>
</dbReference>
<dbReference type="Pfam" id="PF00024">
    <property type="entry name" value="PAN_1"/>
    <property type="match status" value="1"/>
</dbReference>
<evidence type="ECO:0000256" key="2">
    <source>
        <dbReference type="SAM" id="Phobius"/>
    </source>
</evidence>
<evidence type="ECO:0000256" key="1">
    <source>
        <dbReference type="SAM" id="MobiDB-lite"/>
    </source>
</evidence>
<gene>
    <name evidence="4" type="ORF">FAGAP_7939</name>
</gene>
<dbReference type="InterPro" id="IPR036047">
    <property type="entry name" value="F-box-like_dom_sf"/>
</dbReference>
<feature type="transmembrane region" description="Helical" evidence="2">
    <location>
        <begin position="1560"/>
        <end position="1583"/>
    </location>
</feature>
<dbReference type="GO" id="GO:0008252">
    <property type="term" value="F:nucleotidase activity"/>
    <property type="evidence" value="ECO:0007669"/>
    <property type="project" value="TreeGrafter"/>
</dbReference>
<dbReference type="SUPFAM" id="SSF81383">
    <property type="entry name" value="F-box domain"/>
    <property type="match status" value="1"/>
</dbReference>
<dbReference type="SUPFAM" id="SSF56784">
    <property type="entry name" value="HAD-like"/>
    <property type="match status" value="1"/>
</dbReference>
<dbReference type="Pfam" id="PF24539">
    <property type="entry name" value="DUF7600"/>
    <property type="match status" value="1"/>
</dbReference>
<dbReference type="SFLD" id="SFLDG01129">
    <property type="entry name" value="C1.5:_HAD__Beta-PGM__Phosphata"/>
    <property type="match status" value="1"/>
</dbReference>
<dbReference type="GO" id="GO:0009166">
    <property type="term" value="P:nucleotide catabolic process"/>
    <property type="evidence" value="ECO:0007669"/>
    <property type="project" value="TreeGrafter"/>
</dbReference>
<comment type="caution">
    <text evidence="4">The sequence shown here is derived from an EMBL/GenBank/DDBJ whole genome shotgun (WGS) entry which is preliminary data.</text>
</comment>
<dbReference type="InterPro" id="IPR036412">
    <property type="entry name" value="HAD-like_sf"/>
</dbReference>
<dbReference type="Gene3D" id="3.40.50.1000">
    <property type="entry name" value="HAD superfamily/HAD-like"/>
    <property type="match status" value="1"/>
</dbReference>
<proteinExistence type="predicted"/>
<feature type="compositionally biased region" description="Basic and acidic residues" evidence="1">
    <location>
        <begin position="1810"/>
        <end position="1823"/>
    </location>
</feature>
<accession>A0A9P5B825</accession>
<dbReference type="Pfam" id="PF00646">
    <property type="entry name" value="F-box"/>
    <property type="match status" value="1"/>
</dbReference>
<feature type="transmembrane region" description="Helical" evidence="2">
    <location>
        <begin position="1359"/>
        <end position="1377"/>
    </location>
</feature>
<keyword evidence="2" id="KW-1133">Transmembrane helix</keyword>
<evidence type="ECO:0000259" key="3">
    <source>
        <dbReference type="PROSITE" id="PS50181"/>
    </source>
</evidence>
<dbReference type="EMBL" id="LUFC02000596">
    <property type="protein sequence ID" value="KAF4495925.1"/>
    <property type="molecule type" value="Genomic_DNA"/>
</dbReference>
<dbReference type="InterPro" id="IPR003609">
    <property type="entry name" value="Pan_app"/>
</dbReference>
<keyword evidence="2" id="KW-0812">Transmembrane</keyword>
<dbReference type="Pfam" id="PF00702">
    <property type="entry name" value="Hydrolase"/>
    <property type="match status" value="1"/>
</dbReference>
<name>A0A9P5B825_9HYPO</name>
<dbReference type="PANTHER" id="PTHR47438">
    <property type="entry name" value="PHOSPHATE METABOLISM PROTEIN 8-RELATED"/>
    <property type="match status" value="1"/>
</dbReference>
<dbReference type="InterPro" id="IPR023214">
    <property type="entry name" value="HAD_sf"/>
</dbReference>
<protein>
    <submittedName>
        <fullName evidence="4">Pyrimidine 5 -nucleotidase</fullName>
    </submittedName>
</protein>
<dbReference type="Proteomes" id="UP000737391">
    <property type="component" value="Unassembled WGS sequence"/>
</dbReference>
<organism evidence="4 5">
    <name type="scientific">Fusarium agapanthi</name>
    <dbReference type="NCBI Taxonomy" id="1803897"/>
    <lineage>
        <taxon>Eukaryota</taxon>
        <taxon>Fungi</taxon>
        <taxon>Dikarya</taxon>
        <taxon>Ascomycota</taxon>
        <taxon>Pezizomycotina</taxon>
        <taxon>Sordariomycetes</taxon>
        <taxon>Hypocreomycetidae</taxon>
        <taxon>Hypocreales</taxon>
        <taxon>Nectriaceae</taxon>
        <taxon>Fusarium</taxon>
        <taxon>Fusarium fujikuroi species complex</taxon>
    </lineage>
</organism>
<dbReference type="SFLD" id="SFLDS00003">
    <property type="entry name" value="Haloacid_Dehalogenase"/>
    <property type="match status" value="1"/>
</dbReference>
<dbReference type="InterPro" id="IPR001810">
    <property type="entry name" value="F-box_dom"/>
</dbReference>
<feature type="region of interest" description="Disordered" evidence="1">
    <location>
        <begin position="1110"/>
        <end position="1162"/>
    </location>
</feature>
<feature type="transmembrane region" description="Helical" evidence="2">
    <location>
        <begin position="1589"/>
        <end position="1609"/>
    </location>
</feature>
<keyword evidence="2" id="KW-0472">Membrane</keyword>
<dbReference type="InterPro" id="IPR010237">
    <property type="entry name" value="Pyr-5-nucltdase"/>
</dbReference>
<feature type="region of interest" description="Disordered" evidence="1">
    <location>
        <begin position="1688"/>
        <end position="1823"/>
    </location>
</feature>
<dbReference type="GO" id="GO:0006206">
    <property type="term" value="P:pyrimidine nucleobase metabolic process"/>
    <property type="evidence" value="ECO:0007669"/>
    <property type="project" value="TreeGrafter"/>
</dbReference>
<dbReference type="OrthoDB" id="5273847at2759"/>
<evidence type="ECO:0000313" key="4">
    <source>
        <dbReference type="EMBL" id="KAF4495925.1"/>
    </source>
</evidence>
<dbReference type="PROSITE" id="PS50181">
    <property type="entry name" value="FBOX"/>
    <property type="match status" value="1"/>
</dbReference>
<dbReference type="NCBIfam" id="TIGR01509">
    <property type="entry name" value="HAD-SF-IA-v3"/>
    <property type="match status" value="1"/>
</dbReference>
<dbReference type="InterPro" id="IPR006439">
    <property type="entry name" value="HAD-SF_hydro_IA"/>
</dbReference>
<evidence type="ECO:0000313" key="5">
    <source>
        <dbReference type="Proteomes" id="UP000737391"/>
    </source>
</evidence>
<dbReference type="PANTHER" id="PTHR47438:SF1">
    <property type="entry name" value="PHOSPHATE METABOLISM PROTEIN 8-RELATED"/>
    <property type="match status" value="1"/>
</dbReference>
<dbReference type="NCBIfam" id="TIGR01993">
    <property type="entry name" value="Pyr-5-nucltdase"/>
    <property type="match status" value="1"/>
</dbReference>
<dbReference type="Gene3D" id="1.10.150.450">
    <property type="match status" value="1"/>
</dbReference>
<dbReference type="InterPro" id="IPR056021">
    <property type="entry name" value="DUF7600"/>
</dbReference>
<reference evidence="4" key="1">
    <citation type="submission" date="2020-01" db="EMBL/GenBank/DDBJ databases">
        <title>Identification and distribution of gene clusters putatively required for synthesis of sphingolipid metabolism inhibitors in phylogenetically diverse species of the filamentous fungus Fusarium.</title>
        <authorList>
            <person name="Kim H.-S."/>
            <person name="Busman M."/>
            <person name="Brown D.W."/>
            <person name="Divon H."/>
            <person name="Uhlig S."/>
            <person name="Proctor R.H."/>
        </authorList>
    </citation>
    <scope>NUCLEOTIDE SEQUENCE</scope>
    <source>
        <strain evidence="4">NRRL 31653</strain>
    </source>
</reference>